<dbReference type="RefSeq" id="WP_125148220.1">
    <property type="nucleotide sequence ID" value="NZ_UYIN01000004.1"/>
</dbReference>
<reference evidence="2 3" key="1">
    <citation type="submission" date="2018-11" db="EMBL/GenBank/DDBJ databases">
        <authorList>
            <consortium name="Pathogen Informatics"/>
        </authorList>
    </citation>
    <scope>NUCLEOTIDE SEQUENCE [LARGE SCALE GENOMIC DNA]</scope>
    <source>
        <strain evidence="2 3">NCTC10913</strain>
    </source>
</reference>
<evidence type="ECO:0000256" key="1">
    <source>
        <dbReference type="SAM" id="Phobius"/>
    </source>
</evidence>
<accession>A0ABY6SSB9</accession>
<dbReference type="Proteomes" id="UP000277570">
    <property type="component" value="Unassembled WGS sequence"/>
</dbReference>
<feature type="transmembrane region" description="Helical" evidence="1">
    <location>
        <begin position="6"/>
        <end position="26"/>
    </location>
</feature>
<evidence type="ECO:0000313" key="3">
    <source>
        <dbReference type="Proteomes" id="UP000277570"/>
    </source>
</evidence>
<evidence type="ECO:0000313" key="2">
    <source>
        <dbReference type="EMBL" id="VDG71114.1"/>
    </source>
</evidence>
<comment type="caution">
    <text evidence="2">The sequence shown here is derived from an EMBL/GenBank/DDBJ whole genome shotgun (WGS) entry which is preliminary data.</text>
</comment>
<proteinExistence type="predicted"/>
<keyword evidence="1" id="KW-0472">Membrane</keyword>
<name>A0ABY6SSB9_9CLOT</name>
<keyword evidence="3" id="KW-1185">Reference proteome</keyword>
<dbReference type="EMBL" id="UYIN01000004">
    <property type="protein sequence ID" value="VDG71114.1"/>
    <property type="molecule type" value="Genomic_DNA"/>
</dbReference>
<feature type="transmembrane region" description="Helical" evidence="1">
    <location>
        <begin position="47"/>
        <end position="73"/>
    </location>
</feature>
<sequence length="84" mass="9577">MKIFIIIYLISTIVAVVGNALIVLRVKEILESKNIKYTKENRLSKKIRGLLYLFCPVVNSISACVLFLVTLFVTDAQLEMIMKK</sequence>
<keyword evidence="1" id="KW-1133">Transmembrane helix</keyword>
<protein>
    <submittedName>
        <fullName evidence="2">Uncharacterized protein</fullName>
    </submittedName>
</protein>
<organism evidence="2 3">
    <name type="scientific">Clostridium carnis</name>
    <dbReference type="NCBI Taxonomy" id="1530"/>
    <lineage>
        <taxon>Bacteria</taxon>
        <taxon>Bacillati</taxon>
        <taxon>Bacillota</taxon>
        <taxon>Clostridia</taxon>
        <taxon>Eubacteriales</taxon>
        <taxon>Clostridiaceae</taxon>
        <taxon>Clostridium</taxon>
    </lineage>
</organism>
<keyword evidence="1" id="KW-0812">Transmembrane</keyword>
<gene>
    <name evidence="2" type="ORF">NCTC10913_01474</name>
</gene>